<evidence type="ECO:0000313" key="2">
    <source>
        <dbReference type="Proteomes" id="UP000887577"/>
    </source>
</evidence>
<dbReference type="SUPFAM" id="SSF53098">
    <property type="entry name" value="Ribonuclease H-like"/>
    <property type="match status" value="1"/>
</dbReference>
<evidence type="ECO:0000259" key="1">
    <source>
        <dbReference type="Pfam" id="PF05699"/>
    </source>
</evidence>
<dbReference type="PANTHER" id="PTHR23272">
    <property type="entry name" value="BED FINGER-RELATED"/>
    <property type="match status" value="1"/>
</dbReference>
<name>A0A914Z367_9BILA</name>
<dbReference type="AlphaFoldDB" id="A0A914Z367"/>
<dbReference type="WBParaSite" id="PSU_v2.g68.t1">
    <property type="protein sequence ID" value="PSU_v2.g68.t1"/>
    <property type="gene ID" value="PSU_v2.g68"/>
</dbReference>
<dbReference type="Pfam" id="PF05699">
    <property type="entry name" value="Dimer_Tnp_hAT"/>
    <property type="match status" value="1"/>
</dbReference>
<feature type="domain" description="HAT C-terminal dimerisation" evidence="1">
    <location>
        <begin position="22"/>
        <end position="100"/>
    </location>
</feature>
<protein>
    <submittedName>
        <fullName evidence="3">HAT C-terminal dimerisation domain-containing protein</fullName>
    </submittedName>
</protein>
<dbReference type="InterPro" id="IPR008906">
    <property type="entry name" value="HATC_C_dom"/>
</dbReference>
<dbReference type="Proteomes" id="UP000887577">
    <property type="component" value="Unplaced"/>
</dbReference>
<dbReference type="PANTHER" id="PTHR23272:SF161">
    <property type="entry name" value="ZINC FINGER BED DOMAIN-CONTAINING PROTEIN RICESLEEPER 1-LIKE"/>
    <property type="match status" value="1"/>
</dbReference>
<accession>A0A914Z367</accession>
<dbReference type="GO" id="GO:0046983">
    <property type="term" value="F:protein dimerization activity"/>
    <property type="evidence" value="ECO:0007669"/>
    <property type="project" value="InterPro"/>
</dbReference>
<organism evidence="2 3">
    <name type="scientific">Panagrolaimus superbus</name>
    <dbReference type="NCBI Taxonomy" id="310955"/>
    <lineage>
        <taxon>Eukaryota</taxon>
        <taxon>Metazoa</taxon>
        <taxon>Ecdysozoa</taxon>
        <taxon>Nematoda</taxon>
        <taxon>Chromadorea</taxon>
        <taxon>Rhabditida</taxon>
        <taxon>Tylenchina</taxon>
        <taxon>Panagrolaimomorpha</taxon>
        <taxon>Panagrolaimoidea</taxon>
        <taxon>Panagrolaimidae</taxon>
        <taxon>Panagrolaimus</taxon>
    </lineage>
</organism>
<reference evidence="3" key="1">
    <citation type="submission" date="2022-11" db="UniProtKB">
        <authorList>
            <consortium name="WormBaseParasite"/>
        </authorList>
    </citation>
    <scope>IDENTIFICATION</scope>
</reference>
<sequence>MDPSPFAAFTTSNIDPLDIEAETYLKLKSDVISNQYDDVLSFWKAEESRFPTVARLARRILPITSSAASERVFSTLGLTVTPCRSSLLPSTVSNLINMKNLRKFKAEQDKKLA</sequence>
<evidence type="ECO:0000313" key="3">
    <source>
        <dbReference type="WBParaSite" id="PSU_v2.g68.t1"/>
    </source>
</evidence>
<dbReference type="InterPro" id="IPR012337">
    <property type="entry name" value="RNaseH-like_sf"/>
</dbReference>
<proteinExistence type="predicted"/>
<keyword evidence="2" id="KW-1185">Reference proteome</keyword>